<dbReference type="Pfam" id="PF00234">
    <property type="entry name" value="Tryp_alpha_amyl"/>
    <property type="match status" value="1"/>
</dbReference>
<comment type="function">
    <text evidence="1">Plant non-specific lipid-transfer proteins transfer phospholipids as well as galactolipids across membranes. May play a role in wax or cutin deposition in the cell walls of expanding epidermal cells and certain secretory tissues.</text>
</comment>
<gene>
    <name evidence="7" type="ORF">DVH24_008249</name>
</gene>
<feature type="region of interest" description="Disordered" evidence="4">
    <location>
        <begin position="1"/>
        <end position="23"/>
    </location>
</feature>
<evidence type="ECO:0000256" key="2">
    <source>
        <dbReference type="ARBA" id="ARBA00022448"/>
    </source>
</evidence>
<evidence type="ECO:0000256" key="3">
    <source>
        <dbReference type="ARBA" id="ARBA00023121"/>
    </source>
</evidence>
<keyword evidence="5" id="KW-0812">Transmembrane</keyword>
<dbReference type="InterPro" id="IPR036312">
    <property type="entry name" value="Bifun_inhib/LTP/seed_sf"/>
</dbReference>
<evidence type="ECO:0000313" key="7">
    <source>
        <dbReference type="EMBL" id="RXH95749.1"/>
    </source>
</evidence>
<name>A0A498JIN3_MALDO</name>
<feature type="domain" description="Bifunctional inhibitor/plant lipid transfer protein/seed storage helical" evidence="6">
    <location>
        <begin position="68"/>
        <end position="127"/>
    </location>
</feature>
<feature type="region of interest" description="Disordered" evidence="4">
    <location>
        <begin position="218"/>
        <end position="240"/>
    </location>
</feature>
<keyword evidence="3" id="KW-0446">Lipid-binding</keyword>
<evidence type="ECO:0000313" key="8">
    <source>
        <dbReference type="Proteomes" id="UP000290289"/>
    </source>
</evidence>
<dbReference type="STRING" id="3750.A0A498JIN3"/>
<evidence type="ECO:0000256" key="5">
    <source>
        <dbReference type="SAM" id="Phobius"/>
    </source>
</evidence>
<proteinExistence type="predicted"/>
<keyword evidence="5" id="KW-1133">Transmembrane helix</keyword>
<organism evidence="7 8">
    <name type="scientific">Malus domestica</name>
    <name type="common">Apple</name>
    <name type="synonym">Pyrus malus</name>
    <dbReference type="NCBI Taxonomy" id="3750"/>
    <lineage>
        <taxon>Eukaryota</taxon>
        <taxon>Viridiplantae</taxon>
        <taxon>Streptophyta</taxon>
        <taxon>Embryophyta</taxon>
        <taxon>Tracheophyta</taxon>
        <taxon>Spermatophyta</taxon>
        <taxon>Magnoliopsida</taxon>
        <taxon>eudicotyledons</taxon>
        <taxon>Gunneridae</taxon>
        <taxon>Pentapetalae</taxon>
        <taxon>rosids</taxon>
        <taxon>fabids</taxon>
        <taxon>Rosales</taxon>
        <taxon>Rosaceae</taxon>
        <taxon>Amygdaloideae</taxon>
        <taxon>Maleae</taxon>
        <taxon>Malus</taxon>
    </lineage>
</organism>
<evidence type="ECO:0000256" key="1">
    <source>
        <dbReference type="ARBA" id="ARBA00003211"/>
    </source>
</evidence>
<dbReference type="EMBL" id="RDQH01000332">
    <property type="protein sequence ID" value="RXH95749.1"/>
    <property type="molecule type" value="Genomic_DNA"/>
</dbReference>
<keyword evidence="2" id="KW-0813">Transport</keyword>
<dbReference type="SUPFAM" id="SSF47699">
    <property type="entry name" value="Bifunctional inhibitor/lipid-transfer protein/seed storage 2S albumin"/>
    <property type="match status" value="1"/>
</dbReference>
<evidence type="ECO:0000259" key="6">
    <source>
        <dbReference type="Pfam" id="PF00234"/>
    </source>
</evidence>
<feature type="transmembrane region" description="Helical" evidence="5">
    <location>
        <begin position="43"/>
        <end position="60"/>
    </location>
</feature>
<sequence>MMNARSWDDADENAEHPETLSGEKKRPASLVGLAIDMAYPPRYIGFASVIILLCAVLLTAKAQTALNCATVFHEFSFCMSFVRGLSSGPLRQCCDSIKPLNAIARHDEGGPKMICECIAIECWTNKRVESEMNLVESVVKSLRSLAKESRERHPAFVIFRKDLDWEIIRSHQLEIKALAHLSSLTVFGRSDSSFCTPTESTEYAMSDVNENLLVFPNLQERQTPKNPQEDEKTRTRTGKAIADDKFSWLRRKDVGEDSTM</sequence>
<keyword evidence="5" id="KW-0472">Membrane</keyword>
<reference evidence="7 8" key="1">
    <citation type="submission" date="2018-10" db="EMBL/GenBank/DDBJ databases">
        <title>A high-quality apple genome assembly.</title>
        <authorList>
            <person name="Hu J."/>
        </authorList>
    </citation>
    <scope>NUCLEOTIDE SEQUENCE [LARGE SCALE GENOMIC DNA]</scope>
    <source>
        <strain evidence="8">cv. HFTH1</strain>
        <tissue evidence="7">Young leaf</tissue>
    </source>
</reference>
<dbReference type="AlphaFoldDB" id="A0A498JIN3"/>
<feature type="compositionally biased region" description="Basic and acidic residues" evidence="4">
    <location>
        <begin position="13"/>
        <end position="23"/>
    </location>
</feature>
<accession>A0A498JIN3</accession>
<dbReference type="InterPro" id="IPR016140">
    <property type="entry name" value="Bifunc_inhib/LTP/seed_store"/>
</dbReference>
<protein>
    <recommendedName>
        <fullName evidence="6">Bifunctional inhibitor/plant lipid transfer protein/seed storage helical domain-containing protein</fullName>
    </recommendedName>
</protein>
<comment type="caution">
    <text evidence="7">The sequence shown here is derived from an EMBL/GenBank/DDBJ whole genome shotgun (WGS) entry which is preliminary data.</text>
</comment>
<dbReference type="Proteomes" id="UP000290289">
    <property type="component" value="Chromosome 6"/>
</dbReference>
<dbReference type="GO" id="GO:0008289">
    <property type="term" value="F:lipid binding"/>
    <property type="evidence" value="ECO:0007669"/>
    <property type="project" value="UniProtKB-KW"/>
</dbReference>
<evidence type="ECO:0000256" key="4">
    <source>
        <dbReference type="SAM" id="MobiDB-lite"/>
    </source>
</evidence>
<keyword evidence="8" id="KW-1185">Reference proteome</keyword>
<dbReference type="Gene3D" id="1.10.110.10">
    <property type="entry name" value="Plant lipid-transfer and hydrophobic proteins"/>
    <property type="match status" value="1"/>
</dbReference>